<feature type="compositionally biased region" description="Basic residues" evidence="1">
    <location>
        <begin position="47"/>
        <end position="56"/>
    </location>
</feature>
<reference evidence="2" key="2">
    <citation type="journal article" date="2015" name="Data Brief">
        <title>Shoot transcriptome of the giant reed, Arundo donax.</title>
        <authorList>
            <person name="Barrero R.A."/>
            <person name="Guerrero F.D."/>
            <person name="Moolhuijzen P."/>
            <person name="Goolsby J.A."/>
            <person name="Tidwell J."/>
            <person name="Bellgard S.E."/>
            <person name="Bellgard M.I."/>
        </authorList>
    </citation>
    <scope>NUCLEOTIDE SEQUENCE</scope>
    <source>
        <tissue evidence="2">Shoot tissue taken approximately 20 cm above the soil surface</tissue>
    </source>
</reference>
<accession>A0A0A9DIB5</accession>
<proteinExistence type="predicted"/>
<feature type="region of interest" description="Disordered" evidence="1">
    <location>
        <begin position="43"/>
        <end position="96"/>
    </location>
</feature>
<evidence type="ECO:0000313" key="2">
    <source>
        <dbReference type="EMBL" id="JAD87531.1"/>
    </source>
</evidence>
<sequence length="96" mass="10651">MTAPGSPWMTMYLVGPRKRPVGARNPGSSKSFMMLVVSSGLNCHASPRSRAHHKNRSSAAIDRSPAQSKKQTRKEGTNHSPAGRRRSEPRRCRRGR</sequence>
<dbReference type="AlphaFoldDB" id="A0A0A9DIB5"/>
<name>A0A0A9DIB5_ARUDO</name>
<organism evidence="2">
    <name type="scientific">Arundo donax</name>
    <name type="common">Giant reed</name>
    <name type="synonym">Donax arundinaceus</name>
    <dbReference type="NCBI Taxonomy" id="35708"/>
    <lineage>
        <taxon>Eukaryota</taxon>
        <taxon>Viridiplantae</taxon>
        <taxon>Streptophyta</taxon>
        <taxon>Embryophyta</taxon>
        <taxon>Tracheophyta</taxon>
        <taxon>Spermatophyta</taxon>
        <taxon>Magnoliopsida</taxon>
        <taxon>Liliopsida</taxon>
        <taxon>Poales</taxon>
        <taxon>Poaceae</taxon>
        <taxon>PACMAD clade</taxon>
        <taxon>Arundinoideae</taxon>
        <taxon>Arundineae</taxon>
        <taxon>Arundo</taxon>
    </lineage>
</organism>
<dbReference type="EMBL" id="GBRH01210364">
    <property type="protein sequence ID" value="JAD87531.1"/>
    <property type="molecule type" value="Transcribed_RNA"/>
</dbReference>
<protein>
    <submittedName>
        <fullName evidence="2">Uncharacterized protein</fullName>
    </submittedName>
</protein>
<reference evidence="2" key="1">
    <citation type="submission" date="2014-09" db="EMBL/GenBank/DDBJ databases">
        <authorList>
            <person name="Magalhaes I.L.F."/>
            <person name="Oliveira U."/>
            <person name="Santos F.R."/>
            <person name="Vidigal T.H.D.A."/>
            <person name="Brescovit A.D."/>
            <person name="Santos A.J."/>
        </authorList>
    </citation>
    <scope>NUCLEOTIDE SEQUENCE</scope>
    <source>
        <tissue evidence="2">Shoot tissue taken approximately 20 cm above the soil surface</tissue>
    </source>
</reference>
<evidence type="ECO:0000256" key="1">
    <source>
        <dbReference type="SAM" id="MobiDB-lite"/>
    </source>
</evidence>